<organism evidence="1">
    <name type="scientific">Indivirus ILV1</name>
    <dbReference type="NCBI Taxonomy" id="1977633"/>
    <lineage>
        <taxon>Viruses</taxon>
        <taxon>Varidnaviria</taxon>
        <taxon>Bamfordvirae</taxon>
        <taxon>Nucleocytoviricota</taxon>
        <taxon>Megaviricetes</taxon>
        <taxon>Imitervirales</taxon>
        <taxon>Mimiviridae</taxon>
        <taxon>Klosneuvirinae</taxon>
        <taxon>Indivirus</taxon>
    </lineage>
</organism>
<protein>
    <submittedName>
        <fullName evidence="1">RNA ligase</fullName>
    </submittedName>
</protein>
<dbReference type="GO" id="GO:0016874">
    <property type="term" value="F:ligase activity"/>
    <property type="evidence" value="ECO:0007669"/>
    <property type="project" value="UniProtKB-KW"/>
</dbReference>
<reference evidence="1" key="1">
    <citation type="journal article" date="2017" name="Science">
        <title>Giant viruses with an expanded complement of translation system components.</title>
        <authorList>
            <person name="Schulz F."/>
            <person name="Yutin N."/>
            <person name="Ivanova N.N."/>
            <person name="Ortega D.R."/>
            <person name="Lee T.K."/>
            <person name="Vierheilig J."/>
            <person name="Daims H."/>
            <person name="Horn M."/>
            <person name="Wagner M."/>
            <person name="Jensen G.J."/>
            <person name="Kyrpides N.C."/>
            <person name="Koonin E.V."/>
            <person name="Woyke T."/>
        </authorList>
    </citation>
    <scope>NUCLEOTIDE SEQUENCE</scope>
    <source>
        <strain evidence="1">ILV1</strain>
    </source>
</reference>
<gene>
    <name evidence="1" type="ORF">Indivirus_1_46</name>
</gene>
<proteinExistence type="predicted"/>
<evidence type="ECO:0000313" key="1">
    <source>
        <dbReference type="EMBL" id="ARF09423.1"/>
    </source>
</evidence>
<accession>A0A1V0SCH9</accession>
<name>A0A1V0SCH9_9VIRU</name>
<sequence>MASLQNLPINLLINRLTIEKGSPITFDELKNELTKENAYYLQLKEDDQLCMISYNNVPEDANDRELENSCRSVVIEKNSLRLVMSQGNKICYNQETLNFMVDKDWSQVTVQKCYEGTLIVVFYHDDKWYVSTRRCLNAKDSNWVTGNSYYDMFTDAMNGVFTFDELNQNYCYHFVLVHNKNRNIVSYTWLGQDYAELLHVLTTEKYTLNEVNHDINNKVRYVEEEKFDSLASLLQELKHQNDMDVKYQRVTTEGYILRYYTGEVHNSPFRNMKLQTGIYETIMKMKPNNSNINQCFLELYQQDKLADFLPFFTRYGGEVVKRINNSMKNVAKEVLDLYHATRNKKSDELYNSLTNVYKKCIYEIHGLYIKNRKQDFNDGVDNKSVEVPRAINVFDVYNYLKALPGKDLRQLYFDRMTLIENPKMTFLNKNCIYTMTQCAIMFKNTKK</sequence>
<keyword evidence="1" id="KW-0436">Ligase</keyword>
<dbReference type="EMBL" id="KY684085">
    <property type="protein sequence ID" value="ARF09423.1"/>
    <property type="molecule type" value="Genomic_DNA"/>
</dbReference>